<dbReference type="EMBL" id="MTCP01000012">
    <property type="protein sequence ID" value="OLY67453.1"/>
    <property type="molecule type" value="Genomic_DNA"/>
</dbReference>
<name>A0AA44LCF1_CITBR</name>
<dbReference type="AlphaFoldDB" id="A0AA44LCF1"/>
<evidence type="ECO:0000313" key="2">
    <source>
        <dbReference type="Proteomes" id="UP000185597"/>
    </source>
</evidence>
<comment type="caution">
    <text evidence="1">The sequence shown here is derived from an EMBL/GenBank/DDBJ whole genome shotgun (WGS) entry which is preliminary data.</text>
</comment>
<reference evidence="1 2" key="1">
    <citation type="submission" date="2017-01" db="EMBL/GenBank/DDBJ databases">
        <title>First report of the plasmid-mediated mcr-1 gene in Citrobacter freudii.</title>
        <authorList>
            <person name="Liu J."/>
            <person name="Yang Y."/>
            <person name="Li Y."/>
            <person name="Liu D."/>
            <person name="Tuo H."/>
            <person name="Davis M."/>
            <person name="Zhang A."/>
        </authorList>
    </citation>
    <scope>NUCLEOTIDE SEQUENCE [LARGE SCALE GENOMIC DNA]</scope>
    <source>
        <strain evidence="1 2">SCC4</strain>
    </source>
</reference>
<organism evidence="1 2">
    <name type="scientific">Citrobacter braakii</name>
    <dbReference type="NCBI Taxonomy" id="57706"/>
    <lineage>
        <taxon>Bacteria</taxon>
        <taxon>Pseudomonadati</taxon>
        <taxon>Pseudomonadota</taxon>
        <taxon>Gammaproteobacteria</taxon>
        <taxon>Enterobacterales</taxon>
        <taxon>Enterobacteriaceae</taxon>
        <taxon>Citrobacter</taxon>
        <taxon>Citrobacter freundii complex</taxon>
    </lineage>
</organism>
<dbReference type="Proteomes" id="UP000185597">
    <property type="component" value="Unassembled WGS sequence"/>
</dbReference>
<protein>
    <submittedName>
        <fullName evidence="1">Uncharacterized protein</fullName>
    </submittedName>
</protein>
<sequence length="61" mass="6819">MFGGNFLMYTFFYASGNVIFAYKKARGGPAQKGMTMLLFCSNTQELLKHDMSTLKIGLSIK</sequence>
<proteinExistence type="predicted"/>
<gene>
    <name evidence="1" type="ORF">BWD41_20865</name>
</gene>
<evidence type="ECO:0000313" key="1">
    <source>
        <dbReference type="EMBL" id="OLY67453.1"/>
    </source>
</evidence>
<accession>A0AA44LCF1</accession>